<dbReference type="Gene3D" id="1.10.630.10">
    <property type="entry name" value="Cytochrome P450"/>
    <property type="match status" value="1"/>
</dbReference>
<dbReference type="GO" id="GO:0016020">
    <property type="term" value="C:membrane"/>
    <property type="evidence" value="ECO:0007669"/>
    <property type="project" value="UniProtKB-SubCell"/>
</dbReference>
<dbReference type="FunFam" id="1.10.630.10:FF:000019">
    <property type="entry name" value="Cytochrome P450 family protein"/>
    <property type="match status" value="1"/>
</dbReference>
<evidence type="ECO:0000256" key="3">
    <source>
        <dbReference type="ARBA" id="ARBA00004966"/>
    </source>
</evidence>
<evidence type="ECO:0000256" key="1">
    <source>
        <dbReference type="ARBA" id="ARBA00001971"/>
    </source>
</evidence>
<evidence type="ECO:0000256" key="13">
    <source>
        <dbReference type="RuleBase" id="RU000461"/>
    </source>
</evidence>
<dbReference type="InterPro" id="IPR017972">
    <property type="entry name" value="Cyt_P450_CS"/>
</dbReference>
<evidence type="ECO:0000256" key="7">
    <source>
        <dbReference type="ARBA" id="ARBA00023002"/>
    </source>
</evidence>
<gene>
    <name evidence="15" type="ORF">LUZ61_000335</name>
</gene>
<dbReference type="GO" id="GO:0009813">
    <property type="term" value="P:flavonoid biosynthetic process"/>
    <property type="evidence" value="ECO:0007669"/>
    <property type="project" value="UniProtKB-KW"/>
</dbReference>
<comment type="caution">
    <text evidence="15">The sequence shown here is derived from an EMBL/GenBank/DDBJ whole genome shotgun (WGS) entry which is preliminary data.</text>
</comment>
<sequence length="509" mass="56670">MANTQLPLPLSFSFSLPILTVAFATLSLIIFLLNQRRKAKHLPPSPPSLPIIGHLHLLKPPIHRALDRLTTTYGPLLHLRFGSSLCIVAGSADLAREFLKNNDAVFTNRPSTAASRQFAYNDAGFAFAPFGPYWRFMKRLCMSELLGSHTVAQLRPVRNAEVRSMLNSILSKVKQNEPVNLSKEIIKLTNNEITRMAASTAAGSETEEARELVKQVAEIIGSFNLDDFIGICRGMDLQGLGKRMRDVHSRFDMLLEGIMRGKEEEKRQGKQREMKDLIDILLEVAADENAEIKLTRENIKGFIMDLFTAGSDSSAATIEWALAELINHPDALQKLKDELDQVVGRERLVEETDLPNLPYLNAAMKEAMRLHPAATISHRQSIKEVTVNGYTIPADTSLFVNLWSVNRDPKYWVDPNEFKPERFLEGPTAGLDIKGLNFQLLPFGSGRRGCPGMTLAMQAVPVAVAALVQCFDWKVDGKLDMEEGIGLVSARTRQLVLPVVPRLQPFPAI</sequence>
<comment type="pathway">
    <text evidence="3">Secondary metabolite biosynthesis; flavonoid biosynthesis.</text>
</comment>
<dbReference type="PANTHER" id="PTHR47943:SF8">
    <property type="entry name" value="CYTOCHROME P450"/>
    <property type="match status" value="1"/>
</dbReference>
<keyword evidence="16" id="KW-1185">Reference proteome</keyword>
<keyword evidence="14" id="KW-1133">Transmembrane helix</keyword>
<dbReference type="PROSITE" id="PS00086">
    <property type="entry name" value="CYTOCHROME_P450"/>
    <property type="match status" value="1"/>
</dbReference>
<keyword evidence="9 13" id="KW-0503">Monooxygenase</keyword>
<protein>
    <recommendedName>
        <fullName evidence="17">Cytochrome P450</fullName>
    </recommendedName>
</protein>
<accession>A0AAD5ZF34</accession>
<dbReference type="EMBL" id="JAMRDG010000001">
    <property type="protein sequence ID" value="KAJ3696630.1"/>
    <property type="molecule type" value="Genomic_DNA"/>
</dbReference>
<name>A0AAD5ZF34_9POAL</name>
<keyword evidence="6 12" id="KW-0479">Metal-binding</keyword>
<evidence type="ECO:0000256" key="11">
    <source>
        <dbReference type="ARBA" id="ARBA00023241"/>
    </source>
</evidence>
<feature type="binding site" description="axial binding residue" evidence="12">
    <location>
        <position position="450"/>
    </location>
    <ligand>
        <name>heme</name>
        <dbReference type="ChEBI" id="CHEBI:30413"/>
    </ligand>
    <ligandPart>
        <name>Fe</name>
        <dbReference type="ChEBI" id="CHEBI:18248"/>
    </ligandPart>
</feature>
<keyword evidence="7 13" id="KW-0560">Oxidoreductase</keyword>
<evidence type="ECO:0008006" key="17">
    <source>
        <dbReference type="Google" id="ProtNLM"/>
    </source>
</evidence>
<dbReference type="GO" id="GO:0005506">
    <property type="term" value="F:iron ion binding"/>
    <property type="evidence" value="ECO:0007669"/>
    <property type="project" value="InterPro"/>
</dbReference>
<comment type="similarity">
    <text evidence="4 13">Belongs to the cytochrome P450 family.</text>
</comment>
<evidence type="ECO:0000256" key="10">
    <source>
        <dbReference type="ARBA" id="ARBA00023136"/>
    </source>
</evidence>
<evidence type="ECO:0000256" key="5">
    <source>
        <dbReference type="ARBA" id="ARBA00022617"/>
    </source>
</evidence>
<dbReference type="PANTHER" id="PTHR47943">
    <property type="entry name" value="CYTOCHROME P450 93A3-LIKE"/>
    <property type="match status" value="1"/>
</dbReference>
<evidence type="ECO:0000313" key="15">
    <source>
        <dbReference type="EMBL" id="KAJ3696630.1"/>
    </source>
</evidence>
<keyword evidence="10 14" id="KW-0472">Membrane</keyword>
<dbReference type="SUPFAM" id="SSF48264">
    <property type="entry name" value="Cytochrome P450"/>
    <property type="match status" value="1"/>
</dbReference>
<keyword evidence="11" id="KW-0284">Flavonoid biosynthesis</keyword>
<evidence type="ECO:0000256" key="9">
    <source>
        <dbReference type="ARBA" id="ARBA00023033"/>
    </source>
</evidence>
<keyword evidence="5 12" id="KW-0349">Heme</keyword>
<dbReference type="Pfam" id="PF00067">
    <property type="entry name" value="p450"/>
    <property type="match status" value="1"/>
</dbReference>
<dbReference type="InterPro" id="IPR036396">
    <property type="entry name" value="Cyt_P450_sf"/>
</dbReference>
<feature type="transmembrane region" description="Helical" evidence="14">
    <location>
        <begin position="12"/>
        <end position="33"/>
    </location>
</feature>
<dbReference type="InterPro" id="IPR001128">
    <property type="entry name" value="Cyt_P450"/>
</dbReference>
<keyword evidence="14" id="KW-0812">Transmembrane</keyword>
<dbReference type="PRINTS" id="PR00463">
    <property type="entry name" value="EP450I"/>
</dbReference>
<dbReference type="GO" id="GO:0020037">
    <property type="term" value="F:heme binding"/>
    <property type="evidence" value="ECO:0007669"/>
    <property type="project" value="InterPro"/>
</dbReference>
<dbReference type="GO" id="GO:0004497">
    <property type="term" value="F:monooxygenase activity"/>
    <property type="evidence" value="ECO:0007669"/>
    <property type="project" value="UniProtKB-KW"/>
</dbReference>
<keyword evidence="8 12" id="KW-0408">Iron</keyword>
<evidence type="ECO:0000256" key="8">
    <source>
        <dbReference type="ARBA" id="ARBA00023004"/>
    </source>
</evidence>
<dbReference type="PRINTS" id="PR00385">
    <property type="entry name" value="P450"/>
</dbReference>
<dbReference type="Proteomes" id="UP001210211">
    <property type="component" value="Unassembled WGS sequence"/>
</dbReference>
<evidence type="ECO:0000313" key="16">
    <source>
        <dbReference type="Proteomes" id="UP001210211"/>
    </source>
</evidence>
<evidence type="ECO:0000256" key="2">
    <source>
        <dbReference type="ARBA" id="ARBA00004370"/>
    </source>
</evidence>
<dbReference type="AlphaFoldDB" id="A0AAD5ZF34"/>
<evidence type="ECO:0000256" key="6">
    <source>
        <dbReference type="ARBA" id="ARBA00022723"/>
    </source>
</evidence>
<dbReference type="InterPro" id="IPR002401">
    <property type="entry name" value="Cyt_P450_E_grp-I"/>
</dbReference>
<evidence type="ECO:0000256" key="4">
    <source>
        <dbReference type="ARBA" id="ARBA00010617"/>
    </source>
</evidence>
<dbReference type="GO" id="GO:0016705">
    <property type="term" value="F:oxidoreductase activity, acting on paired donors, with incorporation or reduction of molecular oxygen"/>
    <property type="evidence" value="ECO:0007669"/>
    <property type="project" value="InterPro"/>
</dbReference>
<reference evidence="15 16" key="1">
    <citation type="journal article" date="2022" name="Cell">
        <title>Repeat-based holocentromeres influence genome architecture and karyotype evolution.</title>
        <authorList>
            <person name="Hofstatter P.G."/>
            <person name="Thangavel G."/>
            <person name="Lux T."/>
            <person name="Neumann P."/>
            <person name="Vondrak T."/>
            <person name="Novak P."/>
            <person name="Zhang M."/>
            <person name="Costa L."/>
            <person name="Castellani M."/>
            <person name="Scott A."/>
            <person name="Toegelov H."/>
            <person name="Fuchs J."/>
            <person name="Mata-Sucre Y."/>
            <person name="Dias Y."/>
            <person name="Vanzela A.L.L."/>
            <person name="Huettel B."/>
            <person name="Almeida C.C.S."/>
            <person name="Simkova H."/>
            <person name="Souza G."/>
            <person name="Pedrosa-Harand A."/>
            <person name="Macas J."/>
            <person name="Mayer K.F.X."/>
            <person name="Houben A."/>
            <person name="Marques A."/>
        </authorList>
    </citation>
    <scope>NUCLEOTIDE SEQUENCE [LARGE SCALE GENOMIC DNA]</scope>
    <source>
        <strain evidence="15">RhyTen1mFocal</strain>
    </source>
</reference>
<comment type="subcellular location">
    <subcellularLocation>
        <location evidence="2">Membrane</location>
    </subcellularLocation>
</comment>
<evidence type="ECO:0000256" key="12">
    <source>
        <dbReference type="PIRSR" id="PIRSR602401-1"/>
    </source>
</evidence>
<organism evidence="15 16">
    <name type="scientific">Rhynchospora tenuis</name>
    <dbReference type="NCBI Taxonomy" id="198213"/>
    <lineage>
        <taxon>Eukaryota</taxon>
        <taxon>Viridiplantae</taxon>
        <taxon>Streptophyta</taxon>
        <taxon>Embryophyta</taxon>
        <taxon>Tracheophyta</taxon>
        <taxon>Spermatophyta</taxon>
        <taxon>Magnoliopsida</taxon>
        <taxon>Liliopsida</taxon>
        <taxon>Poales</taxon>
        <taxon>Cyperaceae</taxon>
        <taxon>Cyperoideae</taxon>
        <taxon>Rhynchosporeae</taxon>
        <taxon>Rhynchospora</taxon>
    </lineage>
</organism>
<evidence type="ECO:0000256" key="14">
    <source>
        <dbReference type="SAM" id="Phobius"/>
    </source>
</evidence>
<comment type="cofactor">
    <cofactor evidence="1 12">
        <name>heme</name>
        <dbReference type="ChEBI" id="CHEBI:30413"/>
    </cofactor>
</comment>
<proteinExistence type="inferred from homology"/>